<evidence type="ECO:0000313" key="9">
    <source>
        <dbReference type="EMBL" id="KAF9464749.1"/>
    </source>
</evidence>
<evidence type="ECO:0000256" key="7">
    <source>
        <dbReference type="SAM" id="MobiDB-lite"/>
    </source>
</evidence>
<keyword evidence="10" id="KW-1185">Reference proteome</keyword>
<organism evidence="9 10">
    <name type="scientific">Collybia nuda</name>
    <dbReference type="NCBI Taxonomy" id="64659"/>
    <lineage>
        <taxon>Eukaryota</taxon>
        <taxon>Fungi</taxon>
        <taxon>Dikarya</taxon>
        <taxon>Basidiomycota</taxon>
        <taxon>Agaricomycotina</taxon>
        <taxon>Agaricomycetes</taxon>
        <taxon>Agaricomycetidae</taxon>
        <taxon>Agaricales</taxon>
        <taxon>Tricholomatineae</taxon>
        <taxon>Clitocybaceae</taxon>
        <taxon>Collybia</taxon>
    </lineage>
</organism>
<feature type="region of interest" description="Disordered" evidence="7">
    <location>
        <begin position="238"/>
        <end position="272"/>
    </location>
</feature>
<sequence>MNSLDSIWDEPVVNEDPPLTPKESLFLESSEDEPDKMGSHGRQRHTQVGDIDIDALFAGIDDDGDDDAFTIKPLAPSLDTEVLRREAESRHKNRLLSLTPHAILPSSSPPRDTENGADMRSKGDDREKDTTKSRRKPVRLDEGRLLGPTGFPQLIKDTKDFRTKGKGHEVADLNRLLQVYQFWTHGLYPKTQFRDTVERIEKLCHSKRMNVSLSVWKDNARGRMNNDGDSEDDEVIDLTKREDTSNGSKDHFSPRSDRGYTSPPSRTELDDEDFDLEAIFHTEDERRAKDKITEGDRIGGINEGGVICEKEEGTASMADDDSMWDELDALESVLNPTSHTSSNTEMDDDQTIWDELDQIQGTDGPNLIAPDALLVSQNTRDDHEMWDVNAPQSTSPAVVATSFVSASSIPPRDDYDIEDMYV</sequence>
<evidence type="ECO:0000256" key="4">
    <source>
        <dbReference type="ARBA" id="ARBA00023242"/>
    </source>
</evidence>
<comment type="caution">
    <text evidence="9">The sequence shown here is derived from an EMBL/GenBank/DDBJ whole genome shotgun (WGS) entry which is preliminary data.</text>
</comment>
<dbReference type="Pfam" id="PF07962">
    <property type="entry name" value="Swi3"/>
    <property type="match status" value="1"/>
</dbReference>
<dbReference type="GO" id="GO:0006974">
    <property type="term" value="P:DNA damage response"/>
    <property type="evidence" value="ECO:0007669"/>
    <property type="project" value="UniProtKB-KW"/>
</dbReference>
<feature type="domain" description="Chromosome segregation in meiosis protein 3" evidence="8">
    <location>
        <begin position="140"/>
        <end position="219"/>
    </location>
</feature>
<evidence type="ECO:0000259" key="8">
    <source>
        <dbReference type="Pfam" id="PF07962"/>
    </source>
</evidence>
<feature type="compositionally biased region" description="Basic and acidic residues" evidence="7">
    <location>
        <begin position="111"/>
        <end position="144"/>
    </location>
</feature>
<dbReference type="InterPro" id="IPR012923">
    <property type="entry name" value="Csm3"/>
</dbReference>
<dbReference type="InterPro" id="IPR040038">
    <property type="entry name" value="TIPIN/Csm3/Swi3"/>
</dbReference>
<protein>
    <recommendedName>
        <fullName evidence="6">Chromosome segregation in meiosis protein</fullName>
    </recommendedName>
</protein>
<dbReference type="GO" id="GO:0003677">
    <property type="term" value="F:DNA binding"/>
    <property type="evidence" value="ECO:0007669"/>
    <property type="project" value="TreeGrafter"/>
</dbReference>
<feature type="region of interest" description="Disordered" evidence="7">
    <location>
        <begin position="90"/>
        <end position="152"/>
    </location>
</feature>
<gene>
    <name evidence="9" type="ORF">BDZ94DRAFT_1255814</name>
</gene>
<dbReference type="PANTHER" id="PTHR13220:SF11">
    <property type="entry name" value="TIMELESS-INTERACTING PROTEIN"/>
    <property type="match status" value="1"/>
</dbReference>
<comment type="subcellular location">
    <subcellularLocation>
        <location evidence="1 6">Nucleus</location>
    </subcellularLocation>
</comment>
<accession>A0A9P5Y8Q1</accession>
<evidence type="ECO:0000256" key="5">
    <source>
        <dbReference type="ARBA" id="ARBA00023306"/>
    </source>
</evidence>
<dbReference type="OrthoDB" id="437078at2759"/>
<keyword evidence="3 6" id="KW-0227">DNA damage</keyword>
<evidence type="ECO:0000313" key="10">
    <source>
        <dbReference type="Proteomes" id="UP000807353"/>
    </source>
</evidence>
<dbReference type="AlphaFoldDB" id="A0A9P5Y8Q1"/>
<dbReference type="GO" id="GO:0000076">
    <property type="term" value="P:DNA replication checkpoint signaling"/>
    <property type="evidence" value="ECO:0007669"/>
    <property type="project" value="UniProtKB-UniRule"/>
</dbReference>
<comment type="function">
    <text evidence="6">Plays an important role in the control of DNA replication and the maintenance of replication fork stability.</text>
</comment>
<dbReference type="PANTHER" id="PTHR13220">
    <property type="entry name" value="TIMELESS INTERACTING-RELATED"/>
    <property type="match status" value="1"/>
</dbReference>
<dbReference type="GO" id="GO:0031298">
    <property type="term" value="C:replication fork protection complex"/>
    <property type="evidence" value="ECO:0007669"/>
    <property type="project" value="TreeGrafter"/>
</dbReference>
<evidence type="ECO:0000256" key="3">
    <source>
        <dbReference type="ARBA" id="ARBA00022763"/>
    </source>
</evidence>
<dbReference type="GO" id="GO:0043111">
    <property type="term" value="P:replication fork arrest"/>
    <property type="evidence" value="ECO:0007669"/>
    <property type="project" value="TreeGrafter"/>
</dbReference>
<keyword evidence="4 6" id="KW-0539">Nucleus</keyword>
<comment type="similarity">
    <text evidence="2 6">Belongs to the CSM3 family.</text>
</comment>
<dbReference type="Proteomes" id="UP000807353">
    <property type="component" value="Unassembled WGS sequence"/>
</dbReference>
<feature type="region of interest" description="Disordered" evidence="7">
    <location>
        <begin position="1"/>
        <end position="47"/>
    </location>
</feature>
<dbReference type="EMBL" id="MU150252">
    <property type="protein sequence ID" value="KAF9464749.1"/>
    <property type="molecule type" value="Genomic_DNA"/>
</dbReference>
<keyword evidence="5 6" id="KW-0131">Cell cycle</keyword>
<feature type="compositionally biased region" description="Basic and acidic residues" evidence="7">
    <location>
        <begin position="238"/>
        <end position="258"/>
    </location>
</feature>
<evidence type="ECO:0000256" key="6">
    <source>
        <dbReference type="RuleBase" id="RU366049"/>
    </source>
</evidence>
<evidence type="ECO:0000256" key="2">
    <source>
        <dbReference type="ARBA" id="ARBA00006075"/>
    </source>
</evidence>
<dbReference type="GO" id="GO:0031297">
    <property type="term" value="P:replication fork processing"/>
    <property type="evidence" value="ECO:0007669"/>
    <property type="project" value="UniProtKB-UniRule"/>
</dbReference>
<reference evidence="9" key="1">
    <citation type="submission" date="2020-11" db="EMBL/GenBank/DDBJ databases">
        <authorList>
            <consortium name="DOE Joint Genome Institute"/>
            <person name="Ahrendt S."/>
            <person name="Riley R."/>
            <person name="Andreopoulos W."/>
            <person name="Labutti K."/>
            <person name="Pangilinan J."/>
            <person name="Ruiz-Duenas F.J."/>
            <person name="Barrasa J.M."/>
            <person name="Sanchez-Garcia M."/>
            <person name="Camarero S."/>
            <person name="Miyauchi S."/>
            <person name="Serrano A."/>
            <person name="Linde D."/>
            <person name="Babiker R."/>
            <person name="Drula E."/>
            <person name="Ayuso-Fernandez I."/>
            <person name="Pacheco R."/>
            <person name="Padilla G."/>
            <person name="Ferreira P."/>
            <person name="Barriuso J."/>
            <person name="Kellner H."/>
            <person name="Castanera R."/>
            <person name="Alfaro M."/>
            <person name="Ramirez L."/>
            <person name="Pisabarro A.G."/>
            <person name="Kuo A."/>
            <person name="Tritt A."/>
            <person name="Lipzen A."/>
            <person name="He G."/>
            <person name="Yan M."/>
            <person name="Ng V."/>
            <person name="Cullen D."/>
            <person name="Martin F."/>
            <person name="Rosso M.-N."/>
            <person name="Henrissat B."/>
            <person name="Hibbett D."/>
            <person name="Martinez A.T."/>
            <person name="Grigoriev I.V."/>
        </authorList>
    </citation>
    <scope>NUCLEOTIDE SEQUENCE</scope>
    <source>
        <strain evidence="9">CBS 247.69</strain>
    </source>
</reference>
<proteinExistence type="inferred from homology"/>
<evidence type="ECO:0000256" key="1">
    <source>
        <dbReference type="ARBA" id="ARBA00004123"/>
    </source>
</evidence>
<name>A0A9P5Y8Q1_9AGAR</name>